<name>A0ABD1ZNQ4_9MARC</name>
<proteinExistence type="predicted"/>
<keyword evidence="2" id="KW-0472">Membrane</keyword>
<dbReference type="EMBL" id="JBHFFA010000001">
    <property type="protein sequence ID" value="KAL2652917.1"/>
    <property type="molecule type" value="Genomic_DNA"/>
</dbReference>
<sequence>MLAVIMEEMADATHLIVSSLAVRCGEVLHSLCQLQMPLLLLTALLAVGLPAVWLLGRPPSYSSSRPRRSLSPEQQRQQFVILRS</sequence>
<evidence type="ECO:0000256" key="1">
    <source>
        <dbReference type="SAM" id="MobiDB-lite"/>
    </source>
</evidence>
<keyword evidence="2" id="KW-0812">Transmembrane</keyword>
<dbReference type="AlphaFoldDB" id="A0ABD1ZNQ4"/>
<keyword evidence="4" id="KW-1185">Reference proteome</keyword>
<evidence type="ECO:0000256" key="2">
    <source>
        <dbReference type="SAM" id="Phobius"/>
    </source>
</evidence>
<protein>
    <submittedName>
        <fullName evidence="3">Uncharacterized protein</fullName>
    </submittedName>
</protein>
<feature type="region of interest" description="Disordered" evidence="1">
    <location>
        <begin position="60"/>
        <end position="84"/>
    </location>
</feature>
<keyword evidence="2" id="KW-1133">Transmembrane helix</keyword>
<accession>A0ABD1ZNQ4</accession>
<gene>
    <name evidence="3" type="ORF">R1flu_021045</name>
</gene>
<reference evidence="3 4" key="1">
    <citation type="submission" date="2024-09" db="EMBL/GenBank/DDBJ databases">
        <title>Chromosome-scale assembly of Riccia fluitans.</title>
        <authorList>
            <person name="Paukszto L."/>
            <person name="Sawicki J."/>
            <person name="Karawczyk K."/>
            <person name="Piernik-Szablinska J."/>
            <person name="Szczecinska M."/>
            <person name="Mazdziarz M."/>
        </authorList>
    </citation>
    <scope>NUCLEOTIDE SEQUENCE [LARGE SCALE GENOMIC DNA]</scope>
    <source>
        <strain evidence="3">Rf_01</strain>
        <tissue evidence="3">Aerial parts of the thallus</tissue>
    </source>
</reference>
<feature type="transmembrane region" description="Helical" evidence="2">
    <location>
        <begin position="38"/>
        <end position="56"/>
    </location>
</feature>
<evidence type="ECO:0000313" key="4">
    <source>
        <dbReference type="Proteomes" id="UP001605036"/>
    </source>
</evidence>
<feature type="compositionally biased region" description="Low complexity" evidence="1">
    <location>
        <begin position="60"/>
        <end position="78"/>
    </location>
</feature>
<comment type="caution">
    <text evidence="3">The sequence shown here is derived from an EMBL/GenBank/DDBJ whole genome shotgun (WGS) entry which is preliminary data.</text>
</comment>
<evidence type="ECO:0000313" key="3">
    <source>
        <dbReference type="EMBL" id="KAL2652917.1"/>
    </source>
</evidence>
<dbReference type="Proteomes" id="UP001605036">
    <property type="component" value="Unassembled WGS sequence"/>
</dbReference>
<organism evidence="3 4">
    <name type="scientific">Riccia fluitans</name>
    <dbReference type="NCBI Taxonomy" id="41844"/>
    <lineage>
        <taxon>Eukaryota</taxon>
        <taxon>Viridiplantae</taxon>
        <taxon>Streptophyta</taxon>
        <taxon>Embryophyta</taxon>
        <taxon>Marchantiophyta</taxon>
        <taxon>Marchantiopsida</taxon>
        <taxon>Marchantiidae</taxon>
        <taxon>Marchantiales</taxon>
        <taxon>Ricciaceae</taxon>
        <taxon>Riccia</taxon>
    </lineage>
</organism>